<dbReference type="Proteomes" id="UP000319143">
    <property type="component" value="Unassembled WGS sequence"/>
</dbReference>
<dbReference type="InterPro" id="IPR027417">
    <property type="entry name" value="P-loop_NTPase"/>
</dbReference>
<evidence type="ECO:0000259" key="1">
    <source>
        <dbReference type="Pfam" id="PF20030"/>
    </source>
</evidence>
<dbReference type="PANTHER" id="PTHR32204">
    <property type="entry name" value="ATPASE RAVA"/>
    <property type="match status" value="1"/>
</dbReference>
<evidence type="ECO:0000313" key="3">
    <source>
        <dbReference type="Proteomes" id="UP000319143"/>
    </source>
</evidence>
<protein>
    <submittedName>
        <fullName evidence="2">ATPase RavA</fullName>
    </submittedName>
</protein>
<dbReference type="PANTHER" id="PTHR32204:SF0">
    <property type="entry name" value="ATPASE RAVA"/>
    <property type="match status" value="1"/>
</dbReference>
<dbReference type="AlphaFoldDB" id="A0A5C6DTN7"/>
<dbReference type="Gene3D" id="3.40.50.300">
    <property type="entry name" value="P-loop containing nucleotide triphosphate hydrolases"/>
    <property type="match status" value="2"/>
</dbReference>
<dbReference type="EMBL" id="SJPV01000003">
    <property type="protein sequence ID" value="TWU39247.1"/>
    <property type="molecule type" value="Genomic_DNA"/>
</dbReference>
<gene>
    <name evidence="2" type="primary">ravA_4</name>
    <name evidence="2" type="ORF">Poly41_20690</name>
</gene>
<evidence type="ECO:0000313" key="2">
    <source>
        <dbReference type="EMBL" id="TWU39247.1"/>
    </source>
</evidence>
<dbReference type="InterPro" id="IPR045427">
    <property type="entry name" value="MoxR"/>
</dbReference>
<keyword evidence="3" id="KW-1185">Reference proteome</keyword>
<proteinExistence type="predicted"/>
<feature type="domain" description="MoxR" evidence="1">
    <location>
        <begin position="29"/>
        <end position="201"/>
    </location>
</feature>
<accession>A0A5C6DTN7</accession>
<feature type="domain" description="MoxR" evidence="1">
    <location>
        <begin position="343"/>
        <end position="510"/>
    </location>
</feature>
<sequence length="709" mass="79162">MSTNGNKGELVLASNESFWLPTPRKEILPTILSALRERFVFCDEIADLLSAAFYEPCNVLLWGPGGHGKSEMAVTALKALGLEDQEIFIQSFGEGMSEDRLWGGPDMASLDTCVRYDTTRSFLASQYKVVIFEELFDAPAQALLPLKDVLTRRVFMNGPERVEMAAKVVIACTNKDPREFAEDSDAVAALMERFLLQKEVRWPSYQAKHYRELFAKIRPDSSRGGKQLQTMLSKVIAGLNEDKTFVMSPRMAIQSLEVVSNAARIHGDDTVTAESFQSIRFVQGMQSYTADLARRIEKQLPGGTSADESTAESIQINLSDRDFSHTDHGPLKTPRGEIPGVVSEALASRFVHCDEIIQVLTHAFFQPCNVLLWGPGGHGKSDMVMTALRELGYREEEIFLQSFGEGMTEDRLWGGPNIAKLDVCLEYDTARSFLPYEVVVLEEILDASSQALLPLKDVLTRRVFMNGNQAVPMRSQAIVACTNKDPRQFAKDSDAVKALLERFPLQLEVRWPSYEQADYEALFSKTNPDAGPDRRKLNRIYAHVIANLNDERDSGFHVSPRIALGGLRLAANSVGRHGRRKMIVEDILTIRNVQGMESYNQDVEAMIRSALLEGGVEVLLSDIDERASRLHGRMQEINEKFDLAKGLDDEARGDVNDDAITAMVDLMSSMDSLKHELDYLQVSDPALLKWKKRSEKLVDELAAEVEAGS</sequence>
<organism evidence="2 3">
    <name type="scientific">Novipirellula artificiosorum</name>
    <dbReference type="NCBI Taxonomy" id="2528016"/>
    <lineage>
        <taxon>Bacteria</taxon>
        <taxon>Pseudomonadati</taxon>
        <taxon>Planctomycetota</taxon>
        <taxon>Planctomycetia</taxon>
        <taxon>Pirellulales</taxon>
        <taxon>Pirellulaceae</taxon>
        <taxon>Novipirellula</taxon>
    </lineage>
</organism>
<reference evidence="2 3" key="1">
    <citation type="submission" date="2019-02" db="EMBL/GenBank/DDBJ databases">
        <title>Deep-cultivation of Planctomycetes and their phenomic and genomic characterization uncovers novel biology.</title>
        <authorList>
            <person name="Wiegand S."/>
            <person name="Jogler M."/>
            <person name="Boedeker C."/>
            <person name="Pinto D."/>
            <person name="Vollmers J."/>
            <person name="Rivas-Marin E."/>
            <person name="Kohn T."/>
            <person name="Peeters S.H."/>
            <person name="Heuer A."/>
            <person name="Rast P."/>
            <person name="Oberbeckmann S."/>
            <person name="Bunk B."/>
            <person name="Jeske O."/>
            <person name="Meyerdierks A."/>
            <person name="Storesund J.E."/>
            <person name="Kallscheuer N."/>
            <person name="Luecker S."/>
            <person name="Lage O.M."/>
            <person name="Pohl T."/>
            <person name="Merkel B.J."/>
            <person name="Hornburger P."/>
            <person name="Mueller R.-W."/>
            <person name="Bruemmer F."/>
            <person name="Labrenz M."/>
            <person name="Spormann A.M."/>
            <person name="Op Den Camp H."/>
            <person name="Overmann J."/>
            <person name="Amann R."/>
            <person name="Jetten M.S.M."/>
            <person name="Mascher T."/>
            <person name="Medema M.H."/>
            <person name="Devos D.P."/>
            <person name="Kaster A.-K."/>
            <person name="Ovreas L."/>
            <person name="Rohde M."/>
            <person name="Galperin M.Y."/>
            <person name="Jogler C."/>
        </authorList>
    </citation>
    <scope>NUCLEOTIDE SEQUENCE [LARGE SCALE GENOMIC DNA]</scope>
    <source>
        <strain evidence="2 3">Poly41</strain>
    </source>
</reference>
<name>A0A5C6DTN7_9BACT</name>
<comment type="caution">
    <text evidence="2">The sequence shown here is derived from an EMBL/GenBank/DDBJ whole genome shotgun (WGS) entry which is preliminary data.</text>
</comment>
<dbReference type="InterPro" id="IPR050513">
    <property type="entry name" value="RavA_ATPases"/>
</dbReference>
<dbReference type="Pfam" id="PF20030">
    <property type="entry name" value="bpMoxR"/>
    <property type="match status" value="2"/>
</dbReference>
<dbReference type="SUPFAM" id="SSF52540">
    <property type="entry name" value="P-loop containing nucleoside triphosphate hydrolases"/>
    <property type="match status" value="2"/>
</dbReference>